<organism evidence="1 2">
    <name type="scientific">Dendrobium catenatum</name>
    <dbReference type="NCBI Taxonomy" id="906689"/>
    <lineage>
        <taxon>Eukaryota</taxon>
        <taxon>Viridiplantae</taxon>
        <taxon>Streptophyta</taxon>
        <taxon>Embryophyta</taxon>
        <taxon>Tracheophyta</taxon>
        <taxon>Spermatophyta</taxon>
        <taxon>Magnoliopsida</taxon>
        <taxon>Liliopsida</taxon>
        <taxon>Asparagales</taxon>
        <taxon>Orchidaceae</taxon>
        <taxon>Epidendroideae</taxon>
        <taxon>Malaxideae</taxon>
        <taxon>Dendrobiinae</taxon>
        <taxon>Dendrobium</taxon>
    </lineage>
</organism>
<name>A0A2I0WWG9_9ASPA</name>
<protein>
    <submittedName>
        <fullName evidence="1">Uncharacterized protein</fullName>
    </submittedName>
</protein>
<keyword evidence="2" id="KW-1185">Reference proteome</keyword>
<dbReference type="Proteomes" id="UP000233837">
    <property type="component" value="Unassembled WGS sequence"/>
</dbReference>
<proteinExistence type="predicted"/>
<evidence type="ECO:0000313" key="2">
    <source>
        <dbReference type="Proteomes" id="UP000233837"/>
    </source>
</evidence>
<sequence length="70" mass="7897">MVGVPRKPRNRLAARFSRPEVLLLYTPLLDSRWLIFKGINVTRGALKVGVGAWVGVPMLGLTVKVRWRRG</sequence>
<dbReference type="EMBL" id="KZ502395">
    <property type="protein sequence ID" value="PKU80009.1"/>
    <property type="molecule type" value="Genomic_DNA"/>
</dbReference>
<reference evidence="1 2" key="2">
    <citation type="journal article" date="2017" name="Nature">
        <title>The Apostasia genome and the evolution of orchids.</title>
        <authorList>
            <person name="Zhang G.Q."/>
            <person name="Liu K.W."/>
            <person name="Li Z."/>
            <person name="Lohaus R."/>
            <person name="Hsiao Y.Y."/>
            <person name="Niu S.C."/>
            <person name="Wang J.Y."/>
            <person name="Lin Y.C."/>
            <person name="Xu Q."/>
            <person name="Chen L.J."/>
            <person name="Yoshida K."/>
            <person name="Fujiwara S."/>
            <person name="Wang Z.W."/>
            <person name="Zhang Y.Q."/>
            <person name="Mitsuda N."/>
            <person name="Wang M."/>
            <person name="Liu G.H."/>
            <person name="Pecoraro L."/>
            <person name="Huang H.X."/>
            <person name="Xiao X.J."/>
            <person name="Lin M."/>
            <person name="Wu X.Y."/>
            <person name="Wu W.L."/>
            <person name="Chen Y.Y."/>
            <person name="Chang S.B."/>
            <person name="Sakamoto S."/>
            <person name="Ohme-Takagi M."/>
            <person name="Yagi M."/>
            <person name="Zeng S.J."/>
            <person name="Shen C.Y."/>
            <person name="Yeh C.M."/>
            <person name="Luo Y.B."/>
            <person name="Tsai W.C."/>
            <person name="Van de Peer Y."/>
            <person name="Liu Z.J."/>
        </authorList>
    </citation>
    <scope>NUCLEOTIDE SEQUENCE [LARGE SCALE GENOMIC DNA]</scope>
    <source>
        <tissue evidence="1">The whole plant</tissue>
    </source>
</reference>
<evidence type="ECO:0000313" key="1">
    <source>
        <dbReference type="EMBL" id="PKU80009.1"/>
    </source>
</evidence>
<gene>
    <name evidence="1" type="ORF">MA16_Dca014374</name>
</gene>
<dbReference type="AlphaFoldDB" id="A0A2I0WWG9"/>
<accession>A0A2I0WWG9</accession>
<reference evidence="1 2" key="1">
    <citation type="journal article" date="2016" name="Sci. Rep.">
        <title>The Dendrobium catenatum Lindl. genome sequence provides insights into polysaccharide synthase, floral development and adaptive evolution.</title>
        <authorList>
            <person name="Zhang G.Q."/>
            <person name="Xu Q."/>
            <person name="Bian C."/>
            <person name="Tsai W.C."/>
            <person name="Yeh C.M."/>
            <person name="Liu K.W."/>
            <person name="Yoshida K."/>
            <person name="Zhang L.S."/>
            <person name="Chang S.B."/>
            <person name="Chen F."/>
            <person name="Shi Y."/>
            <person name="Su Y.Y."/>
            <person name="Zhang Y.Q."/>
            <person name="Chen L.J."/>
            <person name="Yin Y."/>
            <person name="Lin M."/>
            <person name="Huang H."/>
            <person name="Deng H."/>
            <person name="Wang Z.W."/>
            <person name="Zhu S.L."/>
            <person name="Zhao X."/>
            <person name="Deng C."/>
            <person name="Niu S.C."/>
            <person name="Huang J."/>
            <person name="Wang M."/>
            <person name="Liu G.H."/>
            <person name="Yang H.J."/>
            <person name="Xiao X.J."/>
            <person name="Hsiao Y.Y."/>
            <person name="Wu W.L."/>
            <person name="Chen Y.Y."/>
            <person name="Mitsuda N."/>
            <person name="Ohme-Takagi M."/>
            <person name="Luo Y.B."/>
            <person name="Van de Peer Y."/>
            <person name="Liu Z.J."/>
        </authorList>
    </citation>
    <scope>NUCLEOTIDE SEQUENCE [LARGE SCALE GENOMIC DNA]</scope>
    <source>
        <tissue evidence="1">The whole plant</tissue>
    </source>
</reference>